<keyword evidence="3" id="KW-1185">Reference proteome</keyword>
<protein>
    <recommendedName>
        <fullName evidence="4">Transmembrane protein 135 N-terminal domain-containing protein</fullName>
    </recommendedName>
</protein>
<feature type="transmembrane region" description="Helical" evidence="1">
    <location>
        <begin position="29"/>
        <end position="47"/>
    </location>
</feature>
<dbReference type="Proteomes" id="UP001338582">
    <property type="component" value="Chromosome 1"/>
</dbReference>
<keyword evidence="1" id="KW-0472">Membrane</keyword>
<evidence type="ECO:0000256" key="1">
    <source>
        <dbReference type="SAM" id="Phobius"/>
    </source>
</evidence>
<organism evidence="2 3">
    <name type="scientific">Australozyma saopauloensis</name>
    <dbReference type="NCBI Taxonomy" id="291208"/>
    <lineage>
        <taxon>Eukaryota</taxon>
        <taxon>Fungi</taxon>
        <taxon>Dikarya</taxon>
        <taxon>Ascomycota</taxon>
        <taxon>Saccharomycotina</taxon>
        <taxon>Pichiomycetes</taxon>
        <taxon>Metschnikowiaceae</taxon>
        <taxon>Australozyma</taxon>
    </lineage>
</organism>
<keyword evidence="1" id="KW-0812">Transmembrane</keyword>
<feature type="transmembrane region" description="Helical" evidence="1">
    <location>
        <begin position="169"/>
        <end position="190"/>
    </location>
</feature>
<dbReference type="PANTHER" id="PTHR12459:SF15">
    <property type="entry name" value="TRANSMEMBRANE PROTEIN 135"/>
    <property type="match status" value="1"/>
</dbReference>
<evidence type="ECO:0008006" key="4">
    <source>
        <dbReference type="Google" id="ProtNLM"/>
    </source>
</evidence>
<gene>
    <name evidence="2" type="ORF">PUMCH_001206</name>
</gene>
<dbReference type="AlphaFoldDB" id="A0AAX4H625"/>
<dbReference type="RefSeq" id="XP_062876340.1">
    <property type="nucleotide sequence ID" value="XM_063020270.1"/>
</dbReference>
<name>A0AAX4H625_9ASCO</name>
<feature type="transmembrane region" description="Helical" evidence="1">
    <location>
        <begin position="284"/>
        <end position="303"/>
    </location>
</feature>
<dbReference type="EMBL" id="CP138894">
    <property type="protein sequence ID" value="WPK23956.1"/>
    <property type="molecule type" value="Genomic_DNA"/>
</dbReference>
<dbReference type="KEGG" id="asau:88172272"/>
<evidence type="ECO:0000313" key="3">
    <source>
        <dbReference type="Proteomes" id="UP001338582"/>
    </source>
</evidence>
<dbReference type="InterPro" id="IPR026749">
    <property type="entry name" value="Tmem135"/>
</dbReference>
<accession>A0AAX4H625</accession>
<dbReference type="PANTHER" id="PTHR12459">
    <property type="entry name" value="TRANSMEMBRANE PROTEIN 135-RELATED"/>
    <property type="match status" value="1"/>
</dbReference>
<keyword evidence="1" id="KW-1133">Transmembrane helix</keyword>
<evidence type="ECO:0000313" key="2">
    <source>
        <dbReference type="EMBL" id="WPK23956.1"/>
    </source>
</evidence>
<sequence length="451" mass="50120">MSVSSSRAPHLPLLLKCLNGKVVNPALKAFAFAYIYVVAPKIFFKVLKLAKKRELSKGLPAAIATLRNALKPSKFPALAAKLMLQINATEPLIYLFFKRLGYLHKPRRRLFVSTLVAAFLAALMHFPSFQNPGSIHGRQISLDLTLLVATRALDTVVSSALSRAGGSRYASLGDGALFIVSSALIMYSWFYHPERLPPAYRNWITSAASMDDEFISLLRDVKNKKVAYGEKGPGEYLLKDFCERNNQPAEKGSLYLNQPLSCECVHAFLTKNCELHALWRFARGFTFAIKLYGSVNFVMLLLSKDKKNFARKLLRASLNAARSSCFLGTFIALCWYGVCLGRNRILPRLFPKVPRTRWDDTIAAACGCALCGFSCFIDTPQRRKELALFVAPRAVGTVISSEPTPRNLWLERVTFAVSMAILVAFAKKEASSVRGIFGKGLQSVLSLQNFN</sequence>
<dbReference type="GeneID" id="88172272"/>
<reference evidence="2 3" key="1">
    <citation type="submission" date="2023-10" db="EMBL/GenBank/DDBJ databases">
        <title>Draft Genome Sequence of Candida saopaulonensis from a very Premature Infant with Sepsis.</title>
        <authorList>
            <person name="Ning Y."/>
            <person name="Dai R."/>
            <person name="Xiao M."/>
            <person name="Xu Y."/>
            <person name="Yan Q."/>
            <person name="Zhang L."/>
        </authorList>
    </citation>
    <scope>NUCLEOTIDE SEQUENCE [LARGE SCALE GENOMIC DNA]</scope>
    <source>
        <strain evidence="2 3">19XY460</strain>
    </source>
</reference>
<proteinExistence type="predicted"/>
<feature type="transmembrane region" description="Helical" evidence="1">
    <location>
        <begin position="324"/>
        <end position="345"/>
    </location>
</feature>
<feature type="transmembrane region" description="Helical" evidence="1">
    <location>
        <begin position="110"/>
        <end position="128"/>
    </location>
</feature>